<accession>A0A8T8X3E1</accession>
<name>A0A8T8X3E1_ASPJA</name>
<gene>
    <name evidence="1" type="ORF">BO86DRAFT_72209</name>
</gene>
<keyword evidence="2" id="KW-1185">Reference proteome</keyword>
<dbReference type="AlphaFoldDB" id="A0A8T8X3E1"/>
<proteinExistence type="predicted"/>
<protein>
    <submittedName>
        <fullName evidence="1">Uncharacterized protein</fullName>
    </submittedName>
</protein>
<reference evidence="1 2" key="1">
    <citation type="submission" date="2018-02" db="EMBL/GenBank/DDBJ databases">
        <title>The genomes of Aspergillus section Nigri reveals drivers in fungal speciation.</title>
        <authorList>
            <consortium name="DOE Joint Genome Institute"/>
            <person name="Vesth T.C."/>
            <person name="Nybo J."/>
            <person name="Theobald S."/>
            <person name="Brandl J."/>
            <person name="Frisvad J.C."/>
            <person name="Nielsen K.F."/>
            <person name="Lyhne E.K."/>
            <person name="Kogle M.E."/>
            <person name="Kuo A."/>
            <person name="Riley R."/>
            <person name="Clum A."/>
            <person name="Nolan M."/>
            <person name="Lipzen A."/>
            <person name="Salamov A."/>
            <person name="Henrissat B."/>
            <person name="Wiebenga A."/>
            <person name="De vries R.P."/>
            <person name="Grigoriev I.V."/>
            <person name="Mortensen U.H."/>
            <person name="Andersen M.R."/>
            <person name="Baker S.E."/>
        </authorList>
    </citation>
    <scope>NUCLEOTIDE SEQUENCE [LARGE SCALE GENOMIC DNA]</scope>
    <source>
        <strain evidence="1 2">CBS 114.51</strain>
    </source>
</reference>
<dbReference type="EMBL" id="KZ824788">
    <property type="protein sequence ID" value="RAH82596.1"/>
    <property type="molecule type" value="Genomic_DNA"/>
</dbReference>
<dbReference type="Proteomes" id="UP000249497">
    <property type="component" value="Unassembled WGS sequence"/>
</dbReference>
<dbReference type="GeneID" id="37181286"/>
<sequence>MCHGRSVKMSSTLDSILRLSACRVGVGDWWGTGWLSWRDPVVFCSHNRAAQLVRSWKLMARQRFNDQLPGGILAEQIYDSDH</sequence>
<dbReference type="RefSeq" id="XP_025528490.1">
    <property type="nucleotide sequence ID" value="XM_025677593.1"/>
</dbReference>
<evidence type="ECO:0000313" key="1">
    <source>
        <dbReference type="EMBL" id="RAH82596.1"/>
    </source>
</evidence>
<organism evidence="1 2">
    <name type="scientific">Aspergillus japonicus CBS 114.51</name>
    <dbReference type="NCBI Taxonomy" id="1448312"/>
    <lineage>
        <taxon>Eukaryota</taxon>
        <taxon>Fungi</taxon>
        <taxon>Dikarya</taxon>
        <taxon>Ascomycota</taxon>
        <taxon>Pezizomycotina</taxon>
        <taxon>Eurotiomycetes</taxon>
        <taxon>Eurotiomycetidae</taxon>
        <taxon>Eurotiales</taxon>
        <taxon>Aspergillaceae</taxon>
        <taxon>Aspergillus</taxon>
        <taxon>Aspergillus subgen. Circumdati</taxon>
    </lineage>
</organism>
<evidence type="ECO:0000313" key="2">
    <source>
        <dbReference type="Proteomes" id="UP000249497"/>
    </source>
</evidence>